<protein>
    <recommendedName>
        <fullName evidence="5">Glutathione peroxidase</fullName>
    </recommendedName>
</protein>
<dbReference type="InterPro" id="IPR000889">
    <property type="entry name" value="Glutathione_peroxidase"/>
</dbReference>
<dbReference type="InterPro" id="IPR029759">
    <property type="entry name" value="GPX_AS"/>
</dbReference>
<dbReference type="PATRIC" id="fig|443610.3.peg.2580"/>
<feature type="active site" evidence="4">
    <location>
        <position position="36"/>
    </location>
</feature>
<evidence type="ECO:0000256" key="2">
    <source>
        <dbReference type="ARBA" id="ARBA00022559"/>
    </source>
</evidence>
<gene>
    <name evidence="6" type="ORF">VE25_21240</name>
</gene>
<keyword evidence="2 5" id="KW-0575">Peroxidase</keyword>
<dbReference type="FunFam" id="3.40.30.10:FF:000010">
    <property type="entry name" value="Glutathione peroxidase"/>
    <property type="match status" value="1"/>
</dbReference>
<dbReference type="PANTHER" id="PTHR11592:SF78">
    <property type="entry name" value="GLUTATHIONE PEROXIDASE"/>
    <property type="match status" value="1"/>
</dbReference>
<dbReference type="PIRSF" id="PIRSF000303">
    <property type="entry name" value="Glutathion_perox"/>
    <property type="match status" value="1"/>
</dbReference>
<dbReference type="Gene3D" id="3.40.30.10">
    <property type="entry name" value="Glutaredoxin"/>
    <property type="match status" value="1"/>
</dbReference>
<name>A0A0F5FE13_9HYPH</name>
<comment type="caution">
    <text evidence="6">The sequence shown here is derived from an EMBL/GenBank/DDBJ whole genome shotgun (WGS) entry which is preliminary data.</text>
</comment>
<keyword evidence="3 5" id="KW-0560">Oxidoreductase</keyword>
<dbReference type="PROSITE" id="PS00763">
    <property type="entry name" value="GLUTATHIONE_PEROXID_2"/>
    <property type="match status" value="1"/>
</dbReference>
<dbReference type="AlphaFoldDB" id="A0A0F5FE13"/>
<dbReference type="CDD" id="cd00340">
    <property type="entry name" value="GSH_Peroxidase"/>
    <property type="match status" value="1"/>
</dbReference>
<dbReference type="PROSITE" id="PS00460">
    <property type="entry name" value="GLUTATHIONE_PEROXID_1"/>
    <property type="match status" value="1"/>
</dbReference>
<proteinExistence type="inferred from homology"/>
<dbReference type="PRINTS" id="PR01011">
    <property type="entry name" value="GLUTPROXDASE"/>
</dbReference>
<evidence type="ECO:0000313" key="7">
    <source>
        <dbReference type="Proteomes" id="UP000033632"/>
    </source>
</evidence>
<dbReference type="Pfam" id="PF00255">
    <property type="entry name" value="GSHPx"/>
    <property type="match status" value="1"/>
</dbReference>
<comment type="similarity">
    <text evidence="1 5">Belongs to the glutathione peroxidase family.</text>
</comment>
<keyword evidence="7" id="KW-1185">Reference proteome</keyword>
<dbReference type="InterPro" id="IPR036249">
    <property type="entry name" value="Thioredoxin-like_sf"/>
</dbReference>
<dbReference type="SUPFAM" id="SSF52833">
    <property type="entry name" value="Thioredoxin-like"/>
    <property type="match status" value="1"/>
</dbReference>
<dbReference type="GO" id="GO:0004601">
    <property type="term" value="F:peroxidase activity"/>
    <property type="evidence" value="ECO:0007669"/>
    <property type="project" value="UniProtKB-KW"/>
</dbReference>
<dbReference type="PANTHER" id="PTHR11592">
    <property type="entry name" value="GLUTATHIONE PEROXIDASE"/>
    <property type="match status" value="1"/>
</dbReference>
<evidence type="ECO:0000256" key="4">
    <source>
        <dbReference type="PIRSR" id="PIRSR000303-1"/>
    </source>
</evidence>
<sequence length="154" mass="16586">MTTLSDFTLPLLSGAAQPLSAYAGKLVLVVNTASKCGLTPQYEGLEALYRQYGPRGLVVLGFPCNQFMGQEPGSAEEIAEFCSVNYDVSFPMFAKIEVNGPGESPLYAWLKAGHPGDIEWNFAKFLVGRDGQVAERFAPTVVPVDIAPAIEARL</sequence>
<dbReference type="EMBL" id="JZEX01000199">
    <property type="protein sequence ID" value="KKB06825.1"/>
    <property type="molecule type" value="Genomic_DNA"/>
</dbReference>
<dbReference type="STRING" id="443610.VE25_21240"/>
<reference evidence="6 7" key="1">
    <citation type="submission" date="2015-03" db="EMBL/GenBank/DDBJ databases">
        <authorList>
            <person name="Hassan Y.I."/>
            <person name="Lepp D."/>
            <person name="Li X.-Z."/>
            <person name="Zhou T."/>
        </authorList>
    </citation>
    <scope>NUCLEOTIDE SEQUENCE [LARGE SCALE GENOMIC DNA]</scope>
    <source>
        <strain evidence="6 7">BD-c194</strain>
    </source>
</reference>
<accession>A0A0F5FE13</accession>
<evidence type="ECO:0000313" key="6">
    <source>
        <dbReference type="EMBL" id="KKB06825.1"/>
    </source>
</evidence>
<evidence type="ECO:0000256" key="1">
    <source>
        <dbReference type="ARBA" id="ARBA00006926"/>
    </source>
</evidence>
<dbReference type="Proteomes" id="UP000033632">
    <property type="component" value="Unassembled WGS sequence"/>
</dbReference>
<evidence type="ECO:0000256" key="3">
    <source>
        <dbReference type="ARBA" id="ARBA00023002"/>
    </source>
</evidence>
<evidence type="ECO:0000256" key="5">
    <source>
        <dbReference type="RuleBase" id="RU000499"/>
    </source>
</evidence>
<dbReference type="GO" id="GO:0034599">
    <property type="term" value="P:cellular response to oxidative stress"/>
    <property type="evidence" value="ECO:0007669"/>
    <property type="project" value="TreeGrafter"/>
</dbReference>
<dbReference type="OrthoDB" id="9785502at2"/>
<dbReference type="InterPro" id="IPR029760">
    <property type="entry name" value="GPX_CS"/>
</dbReference>
<dbReference type="PROSITE" id="PS51355">
    <property type="entry name" value="GLUTATHIONE_PEROXID_3"/>
    <property type="match status" value="1"/>
</dbReference>
<dbReference type="RefSeq" id="WP_046110671.1">
    <property type="nucleotide sequence ID" value="NZ_JZEX01000199.1"/>
</dbReference>
<organism evidence="6 7">
    <name type="scientific">Devosia geojensis</name>
    <dbReference type="NCBI Taxonomy" id="443610"/>
    <lineage>
        <taxon>Bacteria</taxon>
        <taxon>Pseudomonadati</taxon>
        <taxon>Pseudomonadota</taxon>
        <taxon>Alphaproteobacteria</taxon>
        <taxon>Hyphomicrobiales</taxon>
        <taxon>Devosiaceae</taxon>
        <taxon>Devosia</taxon>
    </lineage>
</organism>